<dbReference type="SUPFAM" id="SSF53822">
    <property type="entry name" value="Periplasmic binding protein-like I"/>
    <property type="match status" value="1"/>
</dbReference>
<dbReference type="InterPro" id="IPR028081">
    <property type="entry name" value="Leu-bd"/>
</dbReference>
<comment type="similarity">
    <text evidence="1">Belongs to the leucine-binding protein family.</text>
</comment>
<gene>
    <name evidence="4" type="ORF">EDC56_1105</name>
</gene>
<sequence>MIIRDEFLLLFKSFKLTVALIFLVFCCPVSAVSNDKGAAYIELGMTTSISGPSRDLGDSVLAGVNAYIRHVNKNGGINNKQIRLTVLDDGYQPEAAIINARKLVEEHNVIAMIGNVGTPTAKVTEPYANKEGVIFFSPYTGADILRDVNKSPYTFNYRASYEQELSLIINHIFEKGIEVKDIVFFIQDDSYGLSGLNAARSVFKKLGFADDQKLNILRYKRNTNNVNSALNDLLRLSHTPKAIILIAAYGASANFINYSSSQFPMLSYFNISFVGSHALENHLNISSKNIYITQVVPPMEFDLPIISRFKSHLSKFGDDNMINSTSLEGYIAANILVSALKKIKGKITSEKLKTTLENMGEFDIGIGDSMVLNEMNHQASQKVWLLQYDNNKSFSPMNTGENL</sequence>
<reference evidence="4 5" key="1">
    <citation type="submission" date="2018-11" db="EMBL/GenBank/DDBJ databases">
        <title>Genomic Encyclopedia of Type Strains, Phase IV (KMG-IV): sequencing the most valuable type-strain genomes for metagenomic binning, comparative biology and taxonomic classification.</title>
        <authorList>
            <person name="Goeker M."/>
        </authorList>
    </citation>
    <scope>NUCLEOTIDE SEQUENCE [LARGE SCALE GENOMIC DNA]</scope>
    <source>
        <strain evidence="4 5">DSM 100316</strain>
    </source>
</reference>
<organism evidence="4 5">
    <name type="scientific">Sinobacterium caligoides</name>
    <dbReference type="NCBI Taxonomy" id="933926"/>
    <lineage>
        <taxon>Bacteria</taxon>
        <taxon>Pseudomonadati</taxon>
        <taxon>Pseudomonadota</taxon>
        <taxon>Gammaproteobacteria</taxon>
        <taxon>Cellvibrionales</taxon>
        <taxon>Spongiibacteraceae</taxon>
        <taxon>Sinobacterium</taxon>
    </lineage>
</organism>
<dbReference type="PANTHER" id="PTHR47235:SF1">
    <property type="entry name" value="BLR6548 PROTEIN"/>
    <property type="match status" value="1"/>
</dbReference>
<dbReference type="AlphaFoldDB" id="A0A3N2E0G0"/>
<evidence type="ECO:0000313" key="5">
    <source>
        <dbReference type="Proteomes" id="UP000275394"/>
    </source>
</evidence>
<dbReference type="RefSeq" id="WP_123711465.1">
    <property type="nucleotide sequence ID" value="NZ_RKHR01000003.1"/>
</dbReference>
<evidence type="ECO:0000256" key="1">
    <source>
        <dbReference type="ARBA" id="ARBA00010062"/>
    </source>
</evidence>
<accession>A0A3N2E0G0</accession>
<dbReference type="CDD" id="cd19978">
    <property type="entry name" value="PBP1_ABC_ligand_binding-like"/>
    <property type="match status" value="1"/>
</dbReference>
<dbReference type="Pfam" id="PF13458">
    <property type="entry name" value="Peripla_BP_6"/>
    <property type="match status" value="1"/>
</dbReference>
<evidence type="ECO:0000313" key="4">
    <source>
        <dbReference type="EMBL" id="ROS05568.1"/>
    </source>
</evidence>
<feature type="domain" description="Leucine-binding protein" evidence="3">
    <location>
        <begin position="41"/>
        <end position="391"/>
    </location>
</feature>
<dbReference type="OrthoDB" id="9147078at2"/>
<dbReference type="EMBL" id="RKHR01000003">
    <property type="protein sequence ID" value="ROS05568.1"/>
    <property type="molecule type" value="Genomic_DNA"/>
</dbReference>
<protein>
    <submittedName>
        <fullName evidence="4">Amino acid/amide ABC transporter substrate-binding protein (HAAT family)</fullName>
    </submittedName>
</protein>
<proteinExistence type="inferred from homology"/>
<dbReference type="InterPro" id="IPR028082">
    <property type="entry name" value="Peripla_BP_I"/>
</dbReference>
<keyword evidence="5" id="KW-1185">Reference proteome</keyword>
<evidence type="ECO:0000256" key="2">
    <source>
        <dbReference type="ARBA" id="ARBA00022729"/>
    </source>
</evidence>
<dbReference type="Proteomes" id="UP000275394">
    <property type="component" value="Unassembled WGS sequence"/>
</dbReference>
<dbReference type="Gene3D" id="3.40.50.2300">
    <property type="match status" value="2"/>
</dbReference>
<dbReference type="PANTHER" id="PTHR47235">
    <property type="entry name" value="BLR6548 PROTEIN"/>
    <property type="match status" value="1"/>
</dbReference>
<evidence type="ECO:0000259" key="3">
    <source>
        <dbReference type="Pfam" id="PF13458"/>
    </source>
</evidence>
<name>A0A3N2E0G0_9GAMM</name>
<keyword evidence="2" id="KW-0732">Signal</keyword>
<comment type="caution">
    <text evidence="4">The sequence shown here is derived from an EMBL/GenBank/DDBJ whole genome shotgun (WGS) entry which is preliminary data.</text>
</comment>